<feature type="transmembrane region" description="Helical" evidence="5">
    <location>
        <begin position="100"/>
        <end position="116"/>
    </location>
</feature>
<evidence type="ECO:0000256" key="1">
    <source>
        <dbReference type="ARBA" id="ARBA00004141"/>
    </source>
</evidence>
<feature type="transmembrane region" description="Helical" evidence="5">
    <location>
        <begin position="408"/>
        <end position="431"/>
    </location>
</feature>
<feature type="transmembrane region" description="Helical" evidence="5">
    <location>
        <begin position="266"/>
        <end position="284"/>
    </location>
</feature>
<dbReference type="GO" id="GO:0036376">
    <property type="term" value="P:sodium ion export across plasma membrane"/>
    <property type="evidence" value="ECO:0007669"/>
    <property type="project" value="InterPro"/>
</dbReference>
<dbReference type="PANTHER" id="PTHR31382">
    <property type="entry name" value="NA(+)/H(+) ANTIPORTER"/>
    <property type="match status" value="1"/>
</dbReference>
<reference evidence="7 8" key="1">
    <citation type="submission" date="2019-06" db="EMBL/GenBank/DDBJ databases">
        <authorList>
            <person name="Li M."/>
        </authorList>
    </citation>
    <scope>NUCLEOTIDE SEQUENCE [LARGE SCALE GENOMIC DNA]</scope>
    <source>
        <strain evidence="7 8">BGMRC6574</strain>
    </source>
</reference>
<dbReference type="GO" id="GO:0005886">
    <property type="term" value="C:plasma membrane"/>
    <property type="evidence" value="ECO:0007669"/>
    <property type="project" value="InterPro"/>
</dbReference>
<sequence length="442" mass="47737">MLRRDAPRIRVRRVPTFDRETAAGGYVGTYLDLSHLNLTLAITGGIVLLLGLVGGYIRNTFWISEPIVATLVGIALGPALLGIMPGIHPSTHPGAFMHELARLTLALAVMSAAIRLPMTYISDNWRSLTIVIGGGMIVMWLIGSILAAFCFSFGWMAALLVGAVVSPTDPVLAGVVTSGSIAERNIPGRIRHLLCAESGLNDGLAMVVVALPMILMQHADAAALSDWAIEIVLWEVIGGIVVGAAIGWVAMHLLKWSRRRALSETHSTLTIGIALAVTTLAVVRLMGSDGILAAFVAGAFLNRAIDDSERIHEHIQEAIGRFFILPIFLVFGAALPWQQWFSMGWPVLVFALAVLCLRRMPLFLLLGKIVPDIHTRRETLFAGWFGPMGISSLFYATLAVQETGFEQVWPITALVVLASVVAHGITAMPLVRRISTDMCEET</sequence>
<name>A0A506U325_9HYPH</name>
<evidence type="ECO:0000256" key="5">
    <source>
        <dbReference type="SAM" id="Phobius"/>
    </source>
</evidence>
<feature type="transmembrane region" description="Helical" evidence="5">
    <location>
        <begin position="199"/>
        <end position="219"/>
    </location>
</feature>
<dbReference type="InterPro" id="IPR038770">
    <property type="entry name" value="Na+/solute_symporter_sf"/>
</dbReference>
<dbReference type="Gene3D" id="1.20.1530.20">
    <property type="match status" value="1"/>
</dbReference>
<evidence type="ECO:0000256" key="2">
    <source>
        <dbReference type="ARBA" id="ARBA00022692"/>
    </source>
</evidence>
<evidence type="ECO:0000313" key="7">
    <source>
        <dbReference type="EMBL" id="TPW26989.1"/>
    </source>
</evidence>
<keyword evidence="4 5" id="KW-0472">Membrane</keyword>
<organism evidence="7 8">
    <name type="scientific">Pararhizobium mangrovi</name>
    <dbReference type="NCBI Taxonomy" id="2590452"/>
    <lineage>
        <taxon>Bacteria</taxon>
        <taxon>Pseudomonadati</taxon>
        <taxon>Pseudomonadota</taxon>
        <taxon>Alphaproteobacteria</taxon>
        <taxon>Hyphomicrobiales</taxon>
        <taxon>Rhizobiaceae</taxon>
        <taxon>Rhizobium/Agrobacterium group</taxon>
        <taxon>Pararhizobium</taxon>
    </lineage>
</organism>
<feature type="transmembrane region" description="Helical" evidence="5">
    <location>
        <begin position="379"/>
        <end position="396"/>
    </location>
</feature>
<dbReference type="GO" id="GO:0120029">
    <property type="term" value="P:proton export across plasma membrane"/>
    <property type="evidence" value="ECO:0007669"/>
    <property type="project" value="InterPro"/>
</dbReference>
<dbReference type="Proteomes" id="UP000320314">
    <property type="component" value="Unassembled WGS sequence"/>
</dbReference>
<dbReference type="PANTHER" id="PTHR31382:SF1">
    <property type="entry name" value="SODIUM ION_PROTON EXCHANGER (EUROFUNG)"/>
    <property type="match status" value="1"/>
</dbReference>
<proteinExistence type="predicted"/>
<dbReference type="GO" id="GO:0015385">
    <property type="term" value="F:sodium:proton antiporter activity"/>
    <property type="evidence" value="ECO:0007669"/>
    <property type="project" value="InterPro"/>
</dbReference>
<comment type="subcellular location">
    <subcellularLocation>
        <location evidence="1">Membrane</location>
        <topology evidence="1">Multi-pass membrane protein</topology>
    </subcellularLocation>
</comment>
<feature type="transmembrane region" description="Helical" evidence="5">
    <location>
        <begin position="68"/>
        <end position="88"/>
    </location>
</feature>
<dbReference type="Pfam" id="PF00999">
    <property type="entry name" value="Na_H_Exchanger"/>
    <property type="match status" value="1"/>
</dbReference>
<evidence type="ECO:0000313" key="8">
    <source>
        <dbReference type="Proteomes" id="UP000320314"/>
    </source>
</evidence>
<dbReference type="GO" id="GO:0042391">
    <property type="term" value="P:regulation of membrane potential"/>
    <property type="evidence" value="ECO:0007669"/>
    <property type="project" value="InterPro"/>
</dbReference>
<protein>
    <recommendedName>
        <fullName evidence="6">Cation/H+ exchanger transmembrane domain-containing protein</fullName>
    </recommendedName>
</protein>
<feature type="domain" description="Cation/H+ exchanger transmembrane" evidence="6">
    <location>
        <begin position="53"/>
        <end position="432"/>
    </location>
</feature>
<evidence type="ECO:0000259" key="6">
    <source>
        <dbReference type="Pfam" id="PF00999"/>
    </source>
</evidence>
<dbReference type="OrthoDB" id="9810860at2"/>
<feature type="transmembrane region" description="Helical" evidence="5">
    <location>
        <begin position="290"/>
        <end position="306"/>
    </location>
</feature>
<feature type="transmembrane region" description="Helical" evidence="5">
    <location>
        <begin position="343"/>
        <end position="367"/>
    </location>
</feature>
<gene>
    <name evidence="7" type="ORF">FJU11_12645</name>
</gene>
<feature type="transmembrane region" description="Helical" evidence="5">
    <location>
        <begin position="155"/>
        <end position="178"/>
    </location>
</feature>
<feature type="transmembrane region" description="Helical" evidence="5">
    <location>
        <begin position="318"/>
        <end position="337"/>
    </location>
</feature>
<keyword evidence="8" id="KW-1185">Reference proteome</keyword>
<accession>A0A506U325</accession>
<feature type="transmembrane region" description="Helical" evidence="5">
    <location>
        <begin position="231"/>
        <end position="254"/>
    </location>
</feature>
<dbReference type="InterPro" id="IPR004712">
    <property type="entry name" value="Na+/H+_antiporter_fungi"/>
</dbReference>
<evidence type="ECO:0000256" key="3">
    <source>
        <dbReference type="ARBA" id="ARBA00022989"/>
    </source>
</evidence>
<comment type="caution">
    <text evidence="7">The sequence shown here is derived from an EMBL/GenBank/DDBJ whole genome shotgun (WGS) entry which is preliminary data.</text>
</comment>
<feature type="transmembrane region" description="Helical" evidence="5">
    <location>
        <begin position="128"/>
        <end position="149"/>
    </location>
</feature>
<evidence type="ECO:0000256" key="4">
    <source>
        <dbReference type="ARBA" id="ARBA00023136"/>
    </source>
</evidence>
<dbReference type="InterPro" id="IPR006153">
    <property type="entry name" value="Cation/H_exchanger_TM"/>
</dbReference>
<keyword evidence="3 5" id="KW-1133">Transmembrane helix</keyword>
<feature type="transmembrane region" description="Helical" evidence="5">
    <location>
        <begin position="36"/>
        <end position="56"/>
    </location>
</feature>
<keyword evidence="2 5" id="KW-0812">Transmembrane</keyword>
<dbReference type="AlphaFoldDB" id="A0A506U325"/>
<dbReference type="EMBL" id="VHLH01000024">
    <property type="protein sequence ID" value="TPW26989.1"/>
    <property type="molecule type" value="Genomic_DNA"/>
</dbReference>